<dbReference type="EMBL" id="QAYE01000010">
    <property type="protein sequence ID" value="PTW44399.1"/>
    <property type="molecule type" value="Genomic_DNA"/>
</dbReference>
<evidence type="ECO:0000256" key="13">
    <source>
        <dbReference type="ARBA" id="ARBA00023136"/>
    </source>
</evidence>
<dbReference type="PANTHER" id="PTHR34148">
    <property type="entry name" value="ADENOSYLCOBINAMIDE-GDP RIBAZOLETRANSFERASE"/>
    <property type="match status" value="1"/>
</dbReference>
<dbReference type="EC" id="2.7.8.26" evidence="5 19"/>
<evidence type="ECO:0000256" key="18">
    <source>
        <dbReference type="ARBA" id="ARBA00049504"/>
    </source>
</evidence>
<name>A0A2T5TYV1_9SPHN</name>
<feature type="transmembrane region" description="Helical" evidence="19">
    <location>
        <begin position="31"/>
        <end position="50"/>
    </location>
</feature>
<dbReference type="InterPro" id="IPR003805">
    <property type="entry name" value="CobS"/>
</dbReference>
<evidence type="ECO:0000256" key="8">
    <source>
        <dbReference type="ARBA" id="ARBA00022573"/>
    </source>
</evidence>
<evidence type="ECO:0000256" key="4">
    <source>
        <dbReference type="ARBA" id="ARBA00010561"/>
    </source>
</evidence>
<comment type="similarity">
    <text evidence="4 19">Belongs to the CobS family.</text>
</comment>
<dbReference type="AlphaFoldDB" id="A0A2T5TYV1"/>
<dbReference type="RefSeq" id="WP_107955635.1">
    <property type="nucleotide sequence ID" value="NZ_QAYE01000010.1"/>
</dbReference>
<dbReference type="Proteomes" id="UP000244013">
    <property type="component" value="Unassembled WGS sequence"/>
</dbReference>
<comment type="pathway">
    <text evidence="3 19">Cofactor biosynthesis; adenosylcobalamin biosynthesis; adenosylcobalamin from cob(II)yrinate a,c-diamide: step 7/7.</text>
</comment>
<evidence type="ECO:0000313" key="21">
    <source>
        <dbReference type="Proteomes" id="UP000244013"/>
    </source>
</evidence>
<evidence type="ECO:0000256" key="10">
    <source>
        <dbReference type="ARBA" id="ARBA00022692"/>
    </source>
</evidence>
<evidence type="ECO:0000256" key="7">
    <source>
        <dbReference type="ARBA" id="ARBA00022475"/>
    </source>
</evidence>
<evidence type="ECO:0000256" key="5">
    <source>
        <dbReference type="ARBA" id="ARBA00013200"/>
    </source>
</evidence>
<feature type="transmembrane region" description="Helical" evidence="19">
    <location>
        <begin position="122"/>
        <end position="142"/>
    </location>
</feature>
<keyword evidence="10 19" id="KW-0812">Transmembrane</keyword>
<keyword evidence="12 19" id="KW-1133">Transmembrane helix</keyword>
<evidence type="ECO:0000256" key="16">
    <source>
        <dbReference type="ARBA" id="ARBA00032853"/>
    </source>
</evidence>
<organism evidence="20 21">
    <name type="scientific">Sphingomonas faeni</name>
    <dbReference type="NCBI Taxonomy" id="185950"/>
    <lineage>
        <taxon>Bacteria</taxon>
        <taxon>Pseudomonadati</taxon>
        <taxon>Pseudomonadota</taxon>
        <taxon>Alphaproteobacteria</taxon>
        <taxon>Sphingomonadales</taxon>
        <taxon>Sphingomonadaceae</taxon>
        <taxon>Sphingomonas</taxon>
    </lineage>
</organism>
<keyword evidence="9 19" id="KW-0808">Transferase</keyword>
<proteinExistence type="inferred from homology"/>
<evidence type="ECO:0000256" key="3">
    <source>
        <dbReference type="ARBA" id="ARBA00004663"/>
    </source>
</evidence>
<dbReference type="HAMAP" id="MF_00719">
    <property type="entry name" value="CobS"/>
    <property type="match status" value="1"/>
</dbReference>
<accession>A0A2T5TYV1</accession>
<evidence type="ECO:0000256" key="14">
    <source>
        <dbReference type="ARBA" id="ARBA00025228"/>
    </source>
</evidence>
<keyword evidence="11 19" id="KW-0460">Magnesium</keyword>
<comment type="catalytic activity">
    <reaction evidence="18 19">
        <text>alpha-ribazole 5'-phosphate + adenosylcob(III)inamide-GDP = adenosylcob(III)alamin 5'-phosphate + GMP + H(+)</text>
        <dbReference type="Rhea" id="RHEA:23560"/>
        <dbReference type="ChEBI" id="CHEBI:15378"/>
        <dbReference type="ChEBI" id="CHEBI:57918"/>
        <dbReference type="ChEBI" id="CHEBI:58115"/>
        <dbReference type="ChEBI" id="CHEBI:60487"/>
        <dbReference type="ChEBI" id="CHEBI:60493"/>
        <dbReference type="EC" id="2.7.8.26"/>
    </reaction>
</comment>
<reference evidence="20 21" key="1">
    <citation type="submission" date="2018-04" db="EMBL/GenBank/DDBJ databases">
        <title>Genomic Encyclopedia of Type Strains, Phase III (KMG-III): the genomes of soil and plant-associated and newly described type strains.</title>
        <authorList>
            <person name="Whitman W."/>
        </authorList>
    </citation>
    <scope>NUCLEOTIDE SEQUENCE [LARGE SCALE GENOMIC DNA]</scope>
    <source>
        <strain evidence="20 21">MA-olki</strain>
    </source>
</reference>
<keyword evidence="8 19" id="KW-0169">Cobalamin biosynthesis</keyword>
<dbReference type="PANTHER" id="PTHR34148:SF1">
    <property type="entry name" value="ADENOSYLCOBINAMIDE-GDP RIBAZOLETRANSFERASE"/>
    <property type="match status" value="1"/>
</dbReference>
<comment type="cofactor">
    <cofactor evidence="1 19">
        <name>Mg(2+)</name>
        <dbReference type="ChEBI" id="CHEBI:18420"/>
    </cofactor>
</comment>
<dbReference type="OrthoDB" id="9794626at2"/>
<feature type="transmembrane region" description="Helical" evidence="19">
    <location>
        <begin position="179"/>
        <end position="205"/>
    </location>
</feature>
<evidence type="ECO:0000256" key="6">
    <source>
        <dbReference type="ARBA" id="ARBA00015850"/>
    </source>
</evidence>
<sequence length="243" mass="24478">MKRLVVAFGFLTRLPMPRVEAGADDFATAIRFYPIVGLAIGALVAAAGWAGALVDPWTGACAALLTWIAVTGALHLDGLADLADGLGAAHGDRTRLLAVMADPHIGSFGVVAIVAQMIAKLVLLHAVGLTAWWLVILVPFAARTGPLTWAVLLPPLRAGGLGAAVAGAVRSRDLVGWGLLLALAAVAAPALLAVPLLILAVAAWLRRKLGGVTGDAHGAGIELVETGVLLAFAIAGTSAGAPG</sequence>
<evidence type="ECO:0000256" key="11">
    <source>
        <dbReference type="ARBA" id="ARBA00022842"/>
    </source>
</evidence>
<evidence type="ECO:0000313" key="20">
    <source>
        <dbReference type="EMBL" id="PTW44399.1"/>
    </source>
</evidence>
<comment type="catalytic activity">
    <reaction evidence="17 19">
        <text>alpha-ribazole + adenosylcob(III)inamide-GDP = adenosylcob(III)alamin + GMP + H(+)</text>
        <dbReference type="Rhea" id="RHEA:16049"/>
        <dbReference type="ChEBI" id="CHEBI:10329"/>
        <dbReference type="ChEBI" id="CHEBI:15378"/>
        <dbReference type="ChEBI" id="CHEBI:18408"/>
        <dbReference type="ChEBI" id="CHEBI:58115"/>
        <dbReference type="ChEBI" id="CHEBI:60487"/>
        <dbReference type="EC" id="2.7.8.26"/>
    </reaction>
</comment>
<evidence type="ECO:0000256" key="1">
    <source>
        <dbReference type="ARBA" id="ARBA00001946"/>
    </source>
</evidence>
<comment type="function">
    <text evidence="14 19">Joins adenosylcobinamide-GDP and alpha-ribazole to generate adenosylcobalamin (Ado-cobalamin). Also synthesizes adenosylcobalamin 5'-phosphate from adenosylcobinamide-GDP and alpha-ribazole 5'-phosphate.</text>
</comment>
<gene>
    <name evidence="19" type="primary">cobS</name>
    <name evidence="20" type="ORF">C8J25_11079</name>
</gene>
<comment type="caution">
    <text evidence="20">The sequence shown here is derived from an EMBL/GenBank/DDBJ whole genome shotgun (WGS) entry which is preliminary data.</text>
</comment>
<evidence type="ECO:0000256" key="15">
    <source>
        <dbReference type="ARBA" id="ARBA00032605"/>
    </source>
</evidence>
<dbReference type="NCBIfam" id="TIGR00317">
    <property type="entry name" value="cobS"/>
    <property type="match status" value="1"/>
</dbReference>
<evidence type="ECO:0000256" key="9">
    <source>
        <dbReference type="ARBA" id="ARBA00022679"/>
    </source>
</evidence>
<dbReference type="GO" id="GO:0009236">
    <property type="term" value="P:cobalamin biosynthetic process"/>
    <property type="evidence" value="ECO:0007669"/>
    <property type="project" value="UniProtKB-UniRule"/>
</dbReference>
<evidence type="ECO:0000256" key="17">
    <source>
        <dbReference type="ARBA" id="ARBA00048623"/>
    </source>
</evidence>
<dbReference type="GO" id="GO:0005886">
    <property type="term" value="C:plasma membrane"/>
    <property type="evidence" value="ECO:0007669"/>
    <property type="project" value="UniProtKB-SubCell"/>
</dbReference>
<keyword evidence="7 19" id="KW-1003">Cell membrane</keyword>
<evidence type="ECO:0000256" key="12">
    <source>
        <dbReference type="ARBA" id="ARBA00022989"/>
    </source>
</evidence>
<keyword evidence="13 19" id="KW-0472">Membrane</keyword>
<dbReference type="GeneID" id="91007493"/>
<dbReference type="GO" id="GO:0051073">
    <property type="term" value="F:adenosylcobinamide-GDP ribazoletransferase activity"/>
    <property type="evidence" value="ECO:0007669"/>
    <property type="project" value="UniProtKB-UniRule"/>
</dbReference>
<dbReference type="UniPathway" id="UPA00148">
    <property type="reaction ID" value="UER00238"/>
</dbReference>
<evidence type="ECO:0000256" key="2">
    <source>
        <dbReference type="ARBA" id="ARBA00004651"/>
    </source>
</evidence>
<dbReference type="Pfam" id="PF02654">
    <property type="entry name" value="CobS"/>
    <property type="match status" value="1"/>
</dbReference>
<comment type="subcellular location">
    <subcellularLocation>
        <location evidence="2 19">Cell membrane</location>
        <topology evidence="2 19">Multi-pass membrane protein</topology>
    </subcellularLocation>
</comment>
<evidence type="ECO:0000256" key="19">
    <source>
        <dbReference type="HAMAP-Rule" id="MF_00719"/>
    </source>
</evidence>
<dbReference type="GO" id="GO:0008818">
    <property type="term" value="F:cobalamin 5'-phosphate synthase activity"/>
    <property type="evidence" value="ECO:0007669"/>
    <property type="project" value="UniProtKB-UniRule"/>
</dbReference>
<comment type="caution">
    <text evidence="19">Lacks conserved residue(s) required for the propagation of feature annotation.</text>
</comment>
<protein>
    <recommendedName>
        <fullName evidence="6 19">Adenosylcobinamide-GDP ribazoletransferase</fullName>
        <ecNumber evidence="5 19">2.7.8.26</ecNumber>
    </recommendedName>
    <alternativeName>
        <fullName evidence="16 19">Cobalamin synthase</fullName>
    </alternativeName>
    <alternativeName>
        <fullName evidence="15 19">Cobalamin-5'-phosphate synthase</fullName>
    </alternativeName>
</protein>